<dbReference type="STRING" id="39946.B8AGJ0"/>
<name>B8AGJ0_ORYSI</name>
<dbReference type="GO" id="GO:0005524">
    <property type="term" value="F:ATP binding"/>
    <property type="evidence" value="ECO:0007669"/>
    <property type="project" value="UniProtKB-KW"/>
</dbReference>
<dbReference type="InterPro" id="IPR042197">
    <property type="entry name" value="Apaf_helical"/>
</dbReference>
<proteinExistence type="inferred from homology"/>
<dbReference type="SUPFAM" id="SSF52540">
    <property type="entry name" value="P-loop containing nucleoside triphosphate hydrolases"/>
    <property type="match status" value="1"/>
</dbReference>
<dbReference type="Gene3D" id="1.10.10.10">
    <property type="entry name" value="Winged helix-like DNA-binding domain superfamily/Winged helix DNA-binding domain"/>
    <property type="match status" value="1"/>
</dbReference>
<dbReference type="GO" id="GO:0043531">
    <property type="term" value="F:ADP binding"/>
    <property type="evidence" value="ECO:0007669"/>
    <property type="project" value="InterPro"/>
</dbReference>
<gene>
    <name evidence="11" type="ORF">OsI_05606</name>
</gene>
<feature type="domain" description="R13L1/DRL21-like LRR repeat region" evidence="10">
    <location>
        <begin position="752"/>
        <end position="800"/>
    </location>
</feature>
<evidence type="ECO:0000256" key="2">
    <source>
        <dbReference type="ARBA" id="ARBA00022614"/>
    </source>
</evidence>
<evidence type="ECO:0000259" key="7">
    <source>
        <dbReference type="Pfam" id="PF00931"/>
    </source>
</evidence>
<keyword evidence="2" id="KW-0433">Leucine-rich repeat</keyword>
<keyword evidence="3" id="KW-0677">Repeat</keyword>
<dbReference type="InterPro" id="IPR027417">
    <property type="entry name" value="P-loop_NTPase"/>
</dbReference>
<comment type="similarity">
    <text evidence="1">Belongs to the disease resistance NB-LRR family.</text>
</comment>
<evidence type="ECO:0000256" key="5">
    <source>
        <dbReference type="ARBA" id="ARBA00022821"/>
    </source>
</evidence>
<dbReference type="EMBL" id="CM000127">
    <property type="protein sequence ID" value="EEC72358.1"/>
    <property type="molecule type" value="Genomic_DNA"/>
</dbReference>
<keyword evidence="4" id="KW-0547">Nucleotide-binding</keyword>
<dbReference type="InterPro" id="IPR002182">
    <property type="entry name" value="NB-ARC"/>
</dbReference>
<dbReference type="PANTHER" id="PTHR36766:SF64">
    <property type="entry name" value="OS12G0206100 PROTEIN"/>
    <property type="match status" value="1"/>
</dbReference>
<dbReference type="FunFam" id="3.40.50.300:FF:001091">
    <property type="entry name" value="Probable disease resistance protein At1g61300"/>
    <property type="match status" value="1"/>
</dbReference>
<evidence type="ECO:0000259" key="8">
    <source>
        <dbReference type="Pfam" id="PF18052"/>
    </source>
</evidence>
<evidence type="ECO:0000313" key="11">
    <source>
        <dbReference type="EMBL" id="EEC72358.1"/>
    </source>
</evidence>
<feature type="domain" description="Disease resistance N-terminal" evidence="8">
    <location>
        <begin position="28"/>
        <end position="100"/>
    </location>
</feature>
<dbReference type="InterPro" id="IPR058922">
    <property type="entry name" value="WHD_DRP"/>
</dbReference>
<dbReference type="PANTHER" id="PTHR36766">
    <property type="entry name" value="PLANT BROAD-SPECTRUM MILDEW RESISTANCE PROTEIN RPW8"/>
    <property type="match status" value="1"/>
</dbReference>
<dbReference type="Gene3D" id="1.20.5.4130">
    <property type="match status" value="1"/>
</dbReference>
<evidence type="ECO:0000259" key="9">
    <source>
        <dbReference type="Pfam" id="PF23559"/>
    </source>
</evidence>
<evidence type="ECO:0000256" key="3">
    <source>
        <dbReference type="ARBA" id="ARBA00022737"/>
    </source>
</evidence>
<dbReference type="Proteomes" id="UP000007015">
    <property type="component" value="Chromosome 2"/>
</dbReference>
<dbReference type="InterPro" id="IPR032675">
    <property type="entry name" value="LRR_dom_sf"/>
</dbReference>
<evidence type="ECO:0000256" key="6">
    <source>
        <dbReference type="ARBA" id="ARBA00022840"/>
    </source>
</evidence>
<dbReference type="Pfam" id="PF25019">
    <property type="entry name" value="LRR_R13L1-DRL21"/>
    <property type="match status" value="1"/>
</dbReference>
<dbReference type="InterPro" id="IPR056789">
    <property type="entry name" value="LRR_R13L1-DRL21"/>
</dbReference>
<dbReference type="SUPFAM" id="SSF52058">
    <property type="entry name" value="L domain-like"/>
    <property type="match status" value="2"/>
</dbReference>
<accession>B8AGJ0</accession>
<dbReference type="Pfam" id="PF00931">
    <property type="entry name" value="NB-ARC"/>
    <property type="match status" value="1"/>
</dbReference>
<organism evidence="11 12">
    <name type="scientific">Oryza sativa subsp. indica</name>
    <name type="common">Rice</name>
    <dbReference type="NCBI Taxonomy" id="39946"/>
    <lineage>
        <taxon>Eukaryota</taxon>
        <taxon>Viridiplantae</taxon>
        <taxon>Streptophyta</taxon>
        <taxon>Embryophyta</taxon>
        <taxon>Tracheophyta</taxon>
        <taxon>Spermatophyta</taxon>
        <taxon>Magnoliopsida</taxon>
        <taxon>Liliopsida</taxon>
        <taxon>Poales</taxon>
        <taxon>Poaceae</taxon>
        <taxon>BOP clade</taxon>
        <taxon>Oryzoideae</taxon>
        <taxon>Oryzeae</taxon>
        <taxon>Oryzinae</taxon>
        <taxon>Oryza</taxon>
        <taxon>Oryza sativa</taxon>
    </lineage>
</organism>
<dbReference type="Gramene" id="BGIOSGA007397-TA">
    <property type="protein sequence ID" value="BGIOSGA007397-PA"/>
    <property type="gene ID" value="BGIOSGA007397"/>
</dbReference>
<evidence type="ECO:0000256" key="1">
    <source>
        <dbReference type="ARBA" id="ARBA00008894"/>
    </source>
</evidence>
<feature type="domain" description="NB-ARC" evidence="7">
    <location>
        <begin position="225"/>
        <end position="397"/>
    </location>
</feature>
<dbReference type="Pfam" id="PF23559">
    <property type="entry name" value="WHD_DRP"/>
    <property type="match status" value="1"/>
</dbReference>
<dbReference type="OMA" id="RWLTIES"/>
<evidence type="ECO:0000313" key="12">
    <source>
        <dbReference type="Proteomes" id="UP000007015"/>
    </source>
</evidence>
<dbReference type="InterPro" id="IPR041118">
    <property type="entry name" value="Rx_N"/>
</dbReference>
<keyword evidence="6" id="KW-0067">ATP-binding</keyword>
<dbReference type="InterPro" id="IPR036388">
    <property type="entry name" value="WH-like_DNA-bd_sf"/>
</dbReference>
<feature type="domain" description="Disease resistance protein winged helix" evidence="9">
    <location>
        <begin position="483"/>
        <end position="548"/>
    </location>
</feature>
<dbReference type="Gene3D" id="3.40.50.300">
    <property type="entry name" value="P-loop containing nucleotide triphosphate hydrolases"/>
    <property type="match status" value="1"/>
</dbReference>
<reference evidence="11 12" key="1">
    <citation type="journal article" date="2005" name="PLoS Biol.">
        <title>The genomes of Oryza sativa: a history of duplications.</title>
        <authorList>
            <person name="Yu J."/>
            <person name="Wang J."/>
            <person name="Lin W."/>
            <person name="Li S."/>
            <person name="Li H."/>
            <person name="Zhou J."/>
            <person name="Ni P."/>
            <person name="Dong W."/>
            <person name="Hu S."/>
            <person name="Zeng C."/>
            <person name="Zhang J."/>
            <person name="Zhang Y."/>
            <person name="Li R."/>
            <person name="Xu Z."/>
            <person name="Li S."/>
            <person name="Li X."/>
            <person name="Zheng H."/>
            <person name="Cong L."/>
            <person name="Lin L."/>
            <person name="Yin J."/>
            <person name="Geng J."/>
            <person name="Li G."/>
            <person name="Shi J."/>
            <person name="Liu J."/>
            <person name="Lv H."/>
            <person name="Li J."/>
            <person name="Wang J."/>
            <person name="Deng Y."/>
            <person name="Ran L."/>
            <person name="Shi X."/>
            <person name="Wang X."/>
            <person name="Wu Q."/>
            <person name="Li C."/>
            <person name="Ren X."/>
            <person name="Wang J."/>
            <person name="Wang X."/>
            <person name="Li D."/>
            <person name="Liu D."/>
            <person name="Zhang X."/>
            <person name="Ji Z."/>
            <person name="Zhao W."/>
            <person name="Sun Y."/>
            <person name="Zhang Z."/>
            <person name="Bao J."/>
            <person name="Han Y."/>
            <person name="Dong L."/>
            <person name="Ji J."/>
            <person name="Chen P."/>
            <person name="Wu S."/>
            <person name="Liu J."/>
            <person name="Xiao Y."/>
            <person name="Bu D."/>
            <person name="Tan J."/>
            <person name="Yang L."/>
            <person name="Ye C."/>
            <person name="Zhang J."/>
            <person name="Xu J."/>
            <person name="Zhou Y."/>
            <person name="Yu Y."/>
            <person name="Zhang B."/>
            <person name="Zhuang S."/>
            <person name="Wei H."/>
            <person name="Liu B."/>
            <person name="Lei M."/>
            <person name="Yu H."/>
            <person name="Li Y."/>
            <person name="Xu H."/>
            <person name="Wei S."/>
            <person name="He X."/>
            <person name="Fang L."/>
            <person name="Zhang Z."/>
            <person name="Zhang Y."/>
            <person name="Huang X."/>
            <person name="Su Z."/>
            <person name="Tong W."/>
            <person name="Li J."/>
            <person name="Tong Z."/>
            <person name="Li S."/>
            <person name="Ye J."/>
            <person name="Wang L."/>
            <person name="Fang L."/>
            <person name="Lei T."/>
            <person name="Chen C."/>
            <person name="Chen H."/>
            <person name="Xu Z."/>
            <person name="Li H."/>
            <person name="Huang H."/>
            <person name="Zhang F."/>
            <person name="Xu H."/>
            <person name="Li N."/>
            <person name="Zhao C."/>
            <person name="Li S."/>
            <person name="Dong L."/>
            <person name="Huang Y."/>
            <person name="Li L."/>
            <person name="Xi Y."/>
            <person name="Qi Q."/>
            <person name="Li W."/>
            <person name="Zhang B."/>
            <person name="Hu W."/>
            <person name="Zhang Y."/>
            <person name="Tian X."/>
            <person name="Jiao Y."/>
            <person name="Liang X."/>
            <person name="Jin J."/>
            <person name="Gao L."/>
            <person name="Zheng W."/>
            <person name="Hao B."/>
            <person name="Liu S."/>
            <person name="Wang W."/>
            <person name="Yuan L."/>
            <person name="Cao M."/>
            <person name="McDermott J."/>
            <person name="Samudrala R."/>
            <person name="Wang J."/>
            <person name="Wong G.K."/>
            <person name="Yang H."/>
        </authorList>
    </citation>
    <scope>NUCLEOTIDE SEQUENCE [LARGE SCALE GENOMIC DNA]</scope>
    <source>
        <strain evidence="12">cv. 93-11</strain>
    </source>
</reference>
<protein>
    <submittedName>
        <fullName evidence="11">Uncharacterized protein</fullName>
    </submittedName>
</protein>
<dbReference type="Gene3D" id="3.80.10.10">
    <property type="entry name" value="Ribonuclease Inhibitor"/>
    <property type="match status" value="3"/>
</dbReference>
<dbReference type="GO" id="GO:0051707">
    <property type="term" value="P:response to other organism"/>
    <property type="evidence" value="ECO:0007669"/>
    <property type="project" value="UniProtKB-ARBA"/>
</dbReference>
<dbReference type="PRINTS" id="PR00364">
    <property type="entry name" value="DISEASERSIST"/>
</dbReference>
<evidence type="ECO:0000259" key="10">
    <source>
        <dbReference type="Pfam" id="PF25019"/>
    </source>
</evidence>
<dbReference type="Pfam" id="PF18052">
    <property type="entry name" value="Rx_N"/>
    <property type="match status" value="1"/>
</dbReference>
<dbReference type="HOGENOM" id="CLU_000837_8_4_1"/>
<evidence type="ECO:0000256" key="4">
    <source>
        <dbReference type="ARBA" id="ARBA00022741"/>
    </source>
</evidence>
<keyword evidence="12" id="KW-1185">Reference proteome</keyword>
<keyword evidence="5" id="KW-0611">Plant defense</keyword>
<sequence length="1588" mass="180003">MGLVVTAASAAVEWVVQSILGSFFTGQLQVWTHEVGLIEHVQGLESEMRSMQMVLATTDRRKIDNRPLSESLNELQDVLFDAEDVMDELDYYQLQQQIEGKGSRASACIDPEGSCVSSYTPSLFQQVSSSMNQIIGWAMHGRKMKREEEPTHSIILPLEIKHDISDRIKGILNQLRIKGKPVLEILQLELSCQIAMSKQIQSGPRKPRQTTSLLIECKVYGRDAERDNIIELLTKGKSSDLGVLPLVGVGGVGKTTLARFVYHDQRIKDHFDLRMWVCVSDNFNEKSLTREILEHVCKDRQGYENIIGLGALQDTLLENIRCKRFLLVLDDMWEDGDMSGWDNLLAPFKCNEATGCMILVTTRRTSVAKRIGTVNKVEVNGLDETEFWLLFKAWAFNGYENLELDPFFQSTGKDIARELKGNPLAARSVGALMNRSVSFEHWRKVQYKWKSLVGQDDDILSILMISYEYLPVHLQHCFSYCSLFPKDHKFNGKKLVHAWISQNFVKCECHTERLEETGMQYLDNLVDWGFFEEVESHYVMHDLMHDLAEKVSSNECAAIDGLESNKISPSVRHLSIITTAYDKDGPRSFPTKNFENKLQNIRSLQKLRTLMFFGRRNTILLRSLQTLCKELKRLRLLRIYVTVSDISSIHNFLKPHHLRYLEFIVVPATNMFGHMDIANTSIPQAFTNFFHLQVLDVSSNGNIAVPIGMNKLINLRHLIAHEKVHSAIDSVGKLTCLQKLIFKVQDADSFEIGQLRAMNDLVILGISQLENVKTKKEARSARLMDKEHLKELSLSWNDNLLKRIQDMMCLRVLNLMVLHLENCTEWRIVQYLEMLPLLRKLKLIRMWNLVEVSIPSYLEELVLVNMPKLENCVGTYGIELTSRIRVLMVKDCPQLNEFVLFHRDHFHAEQKSWFPSLNKLMIGHCYRIIMWKILPLEEMRALKELELMDVPISRRIASSFSGKVGVNSNAEPANLHLVVSLPIPPSPLMSYSSIKRLSAFPTMEINNRKFTIESDELSELDGRILSFHNLKGVTSIYLRRCPNLTRISTEGFNQLITLECLVIQKCPNLFQLQISDQANNTSSATNIPALPSLKSLTISSCGIAGRWLTQMLHYVNSLEKLDLFDCPQIKFLLTNQPTEREVTSSLASAEITSAGDVQLLQIPCSLLQSLKWLSISECPDLEFCGASGGFAGFTSLVQLQIKNCPKLVSALVSETNDNGLLPMSLQDLSLSPLSVSENLQSFSPEGLPCLRRLSLCRSQHLKPMQLHSCTSLEYLKISGCRSLVVLEGLSSLRRLDIQMNPELSAAWHLKLPQNKNKVAIRLSLSPYLQQEASGMWFRLESLMIDDAAVLSVHLCIQLTSLRTLQFWSMGMASLTEEQERALQLLTSLRQLGFSRCQKLESLPANLQSLDFLEDANGLGLRAIPGEDYCRIVIQYPSDTDSKWKDPKTGEPEGLSFEFNLCEAVASWEQDEVLFGVQKGTHFTTWESILSNDGMSWCDPGRVVKWLPTKDTIEAARAASEKLLKRPGAGSEGPLSSCTMIKKLEKVKTAKRSVVHDAALNHLEYIRGSTRYPLERNAGGGYFCMINDR</sequence>
<dbReference type="GO" id="GO:0006952">
    <property type="term" value="P:defense response"/>
    <property type="evidence" value="ECO:0007669"/>
    <property type="project" value="UniProtKB-KW"/>
</dbReference>
<dbReference type="Gene3D" id="1.10.8.430">
    <property type="entry name" value="Helical domain of apoptotic protease-activating factors"/>
    <property type="match status" value="1"/>
</dbReference>